<reference evidence="2 3" key="1">
    <citation type="submission" date="2018-10" db="EMBL/GenBank/DDBJ databases">
        <authorList>
            <person name="Ekblom R."/>
            <person name="Jareborg N."/>
        </authorList>
    </citation>
    <scope>NUCLEOTIDE SEQUENCE [LARGE SCALE GENOMIC DNA]</scope>
    <source>
        <tissue evidence="2">Muscle</tissue>
    </source>
</reference>
<accession>A0A9X9PUP2</accession>
<name>A0A9X9PUP2_GULGU</name>
<evidence type="ECO:0000313" key="2">
    <source>
        <dbReference type="EMBL" id="VCW67202.1"/>
    </source>
</evidence>
<proteinExistence type="predicted"/>
<evidence type="ECO:0000313" key="3">
    <source>
        <dbReference type="Proteomes" id="UP000269945"/>
    </source>
</evidence>
<feature type="non-terminal residue" evidence="2">
    <location>
        <position position="1"/>
    </location>
</feature>
<feature type="compositionally biased region" description="Gly residues" evidence="1">
    <location>
        <begin position="58"/>
        <end position="68"/>
    </location>
</feature>
<evidence type="ECO:0000256" key="1">
    <source>
        <dbReference type="SAM" id="MobiDB-lite"/>
    </source>
</evidence>
<comment type="caution">
    <text evidence="2">The sequence shown here is derived from an EMBL/GenBank/DDBJ whole genome shotgun (WGS) entry which is preliminary data.</text>
</comment>
<keyword evidence="3" id="KW-1185">Reference proteome</keyword>
<sequence>ARGRGARRVGARSAEPRSRGDSGGTELSPEVTGAEVPERIKREAPTKEARRCHPGAAAGRGAGGGARS</sequence>
<organism evidence="2 3">
    <name type="scientific">Gulo gulo</name>
    <name type="common">Wolverine</name>
    <name type="synonym">Gluton</name>
    <dbReference type="NCBI Taxonomy" id="48420"/>
    <lineage>
        <taxon>Eukaryota</taxon>
        <taxon>Metazoa</taxon>
        <taxon>Chordata</taxon>
        <taxon>Craniata</taxon>
        <taxon>Vertebrata</taxon>
        <taxon>Euteleostomi</taxon>
        <taxon>Mammalia</taxon>
        <taxon>Eutheria</taxon>
        <taxon>Laurasiatheria</taxon>
        <taxon>Carnivora</taxon>
        <taxon>Caniformia</taxon>
        <taxon>Musteloidea</taxon>
        <taxon>Mustelidae</taxon>
        <taxon>Guloninae</taxon>
        <taxon>Gulo</taxon>
    </lineage>
</organism>
<protein>
    <submittedName>
        <fullName evidence="2">Uncharacterized protein</fullName>
    </submittedName>
</protein>
<feature type="compositionally biased region" description="Basic residues" evidence="1">
    <location>
        <begin position="1"/>
        <end position="10"/>
    </location>
</feature>
<gene>
    <name evidence="2" type="ORF">BN2614_LOCUS3</name>
</gene>
<feature type="compositionally biased region" description="Basic and acidic residues" evidence="1">
    <location>
        <begin position="36"/>
        <end position="51"/>
    </location>
</feature>
<feature type="region of interest" description="Disordered" evidence="1">
    <location>
        <begin position="1"/>
        <end position="68"/>
    </location>
</feature>
<dbReference type="EMBL" id="CYRY02002494">
    <property type="protein sequence ID" value="VCW67202.1"/>
    <property type="molecule type" value="Genomic_DNA"/>
</dbReference>
<dbReference type="Proteomes" id="UP000269945">
    <property type="component" value="Unassembled WGS sequence"/>
</dbReference>
<dbReference type="AlphaFoldDB" id="A0A9X9PUP2"/>